<name>A0A9P4LFI2_9PLEO</name>
<dbReference type="PANTHER" id="PTHR18895:SF74">
    <property type="entry name" value="MTRF1L RELEASE FACTOR GLUTAMINE METHYLTRANSFERASE"/>
    <property type="match status" value="1"/>
</dbReference>
<dbReference type="PANTHER" id="PTHR18895">
    <property type="entry name" value="HEMK METHYLTRANSFERASE"/>
    <property type="match status" value="1"/>
</dbReference>
<organism evidence="2 3">
    <name type="scientific">Setomelanomma holmii</name>
    <dbReference type="NCBI Taxonomy" id="210430"/>
    <lineage>
        <taxon>Eukaryota</taxon>
        <taxon>Fungi</taxon>
        <taxon>Dikarya</taxon>
        <taxon>Ascomycota</taxon>
        <taxon>Pezizomycotina</taxon>
        <taxon>Dothideomycetes</taxon>
        <taxon>Pleosporomycetidae</taxon>
        <taxon>Pleosporales</taxon>
        <taxon>Pleosporineae</taxon>
        <taxon>Phaeosphaeriaceae</taxon>
        <taxon>Setomelanomma</taxon>
    </lineage>
</organism>
<reference evidence="2" key="1">
    <citation type="journal article" date="2020" name="Stud. Mycol.">
        <title>101 Dothideomycetes genomes: a test case for predicting lifestyles and emergence of pathogens.</title>
        <authorList>
            <person name="Haridas S."/>
            <person name="Albert R."/>
            <person name="Binder M."/>
            <person name="Bloem J."/>
            <person name="Labutti K."/>
            <person name="Salamov A."/>
            <person name="Andreopoulos B."/>
            <person name="Baker S."/>
            <person name="Barry K."/>
            <person name="Bills G."/>
            <person name="Bluhm B."/>
            <person name="Cannon C."/>
            <person name="Castanera R."/>
            <person name="Culley D."/>
            <person name="Daum C."/>
            <person name="Ezra D."/>
            <person name="Gonzalez J."/>
            <person name="Henrissat B."/>
            <person name="Kuo A."/>
            <person name="Liang C."/>
            <person name="Lipzen A."/>
            <person name="Lutzoni F."/>
            <person name="Magnuson J."/>
            <person name="Mondo S."/>
            <person name="Nolan M."/>
            <person name="Ohm R."/>
            <person name="Pangilinan J."/>
            <person name="Park H.-J."/>
            <person name="Ramirez L."/>
            <person name="Alfaro M."/>
            <person name="Sun H."/>
            <person name="Tritt A."/>
            <person name="Yoshinaga Y."/>
            <person name="Zwiers L.-H."/>
            <person name="Turgeon B."/>
            <person name="Goodwin S."/>
            <person name="Spatafora J."/>
            <person name="Crous P."/>
            <person name="Grigoriev I."/>
        </authorList>
    </citation>
    <scope>NUCLEOTIDE SEQUENCE</scope>
    <source>
        <strain evidence="2">CBS 110217</strain>
    </source>
</reference>
<dbReference type="GO" id="GO:0008757">
    <property type="term" value="F:S-adenosylmethionine-dependent methyltransferase activity"/>
    <property type="evidence" value="ECO:0007669"/>
    <property type="project" value="UniProtKB-ARBA"/>
</dbReference>
<evidence type="ECO:0000259" key="1">
    <source>
        <dbReference type="Pfam" id="PF05175"/>
    </source>
</evidence>
<dbReference type="GO" id="GO:0032259">
    <property type="term" value="P:methylation"/>
    <property type="evidence" value="ECO:0007669"/>
    <property type="project" value="UniProtKB-KW"/>
</dbReference>
<dbReference type="Gene3D" id="3.40.50.150">
    <property type="entry name" value="Vaccinia Virus protein VP39"/>
    <property type="match status" value="1"/>
</dbReference>
<keyword evidence="2" id="KW-0808">Transferase</keyword>
<dbReference type="GO" id="GO:0003676">
    <property type="term" value="F:nucleic acid binding"/>
    <property type="evidence" value="ECO:0007669"/>
    <property type="project" value="InterPro"/>
</dbReference>
<dbReference type="InterPro" id="IPR029063">
    <property type="entry name" value="SAM-dependent_MTases_sf"/>
</dbReference>
<dbReference type="PROSITE" id="PS00092">
    <property type="entry name" value="N6_MTASE"/>
    <property type="match status" value="1"/>
</dbReference>
<dbReference type="Proteomes" id="UP000799777">
    <property type="component" value="Unassembled WGS sequence"/>
</dbReference>
<dbReference type="EMBL" id="ML978293">
    <property type="protein sequence ID" value="KAF2024496.1"/>
    <property type="molecule type" value="Genomic_DNA"/>
</dbReference>
<evidence type="ECO:0000313" key="2">
    <source>
        <dbReference type="EMBL" id="KAF2024496.1"/>
    </source>
</evidence>
<proteinExistence type="predicted"/>
<dbReference type="Pfam" id="PF05175">
    <property type="entry name" value="MTS"/>
    <property type="match status" value="1"/>
</dbReference>
<dbReference type="SUPFAM" id="SSF53335">
    <property type="entry name" value="S-adenosyl-L-methionine-dependent methyltransferases"/>
    <property type="match status" value="1"/>
</dbReference>
<dbReference type="InterPro" id="IPR002052">
    <property type="entry name" value="DNA_methylase_N6_adenine_CS"/>
</dbReference>
<evidence type="ECO:0000313" key="3">
    <source>
        <dbReference type="Proteomes" id="UP000799777"/>
    </source>
</evidence>
<accession>A0A9P4LFI2</accession>
<sequence>MSDSAPIYQALTAHLAEWKYSFVCPSPETQGRVVQKRSADESTADAKTATDFFGWSLPCSRDVLRFIVPEAIVEDLLCASIITACSGDKYRSTIRVSNFYLPNHCDDATPLYYIHSSFPASSDSVFFGPDTYLFVSFLQAAARHLPQAPDSIIDVCCGSGAGAIHLARTYPEAIAVGLDLNTRALRLGDVNAELAGTTIDFCESNLYAAVPASLLSAGIDLIVSNPPYIASSTDDEDLPIYADGGAEFGLDISLRIVEEGMKILSSRGVIMIYTGVAIPSARPGDDAFLEKLKRVQGAELVEYTIIHPDMWPEEIGVGAYADVGRIQVAGAVLRRKP</sequence>
<feature type="domain" description="Methyltransferase small" evidence="1">
    <location>
        <begin position="143"/>
        <end position="234"/>
    </location>
</feature>
<dbReference type="GO" id="GO:0005739">
    <property type="term" value="C:mitochondrion"/>
    <property type="evidence" value="ECO:0007669"/>
    <property type="project" value="TreeGrafter"/>
</dbReference>
<gene>
    <name evidence="2" type="ORF">EK21DRAFT_117692</name>
</gene>
<dbReference type="InterPro" id="IPR007848">
    <property type="entry name" value="Small_mtfrase_dom"/>
</dbReference>
<protein>
    <submittedName>
        <fullName evidence="2">S-adenosyl-L-methionine-dependent methyltransferase</fullName>
    </submittedName>
</protein>
<keyword evidence="3" id="KW-1185">Reference proteome</keyword>
<dbReference type="AlphaFoldDB" id="A0A9P4LFI2"/>
<dbReference type="CDD" id="cd02440">
    <property type="entry name" value="AdoMet_MTases"/>
    <property type="match status" value="1"/>
</dbReference>
<keyword evidence="2" id="KW-0489">Methyltransferase</keyword>
<dbReference type="InterPro" id="IPR050320">
    <property type="entry name" value="N5-glutamine_MTase"/>
</dbReference>
<comment type="caution">
    <text evidence="2">The sequence shown here is derived from an EMBL/GenBank/DDBJ whole genome shotgun (WGS) entry which is preliminary data.</text>
</comment>
<dbReference type="OrthoDB" id="10017101at2759"/>